<dbReference type="Pfam" id="PF10145">
    <property type="entry name" value="PhageMin_Tail"/>
    <property type="match status" value="1"/>
</dbReference>
<evidence type="ECO:0000313" key="4">
    <source>
        <dbReference type="EMBL" id="MBP2056311.1"/>
    </source>
</evidence>
<dbReference type="EMBL" id="CP016279">
    <property type="protein sequence ID" value="ANP53646.1"/>
    <property type="molecule type" value="Genomic_DNA"/>
</dbReference>
<proteinExistence type="predicted"/>
<accession>A0A1B1B498</accession>
<name>A0A1B1B498_9ACTN</name>
<dbReference type="OrthoDB" id="2183194at2"/>
<protein>
    <submittedName>
        <fullName evidence="3 4">Phage tail tape measure protein</fullName>
    </submittedName>
</protein>
<keyword evidence="6" id="KW-1185">Reference proteome</keyword>
<dbReference type="RefSeq" id="WP_067311782.1">
    <property type="nucleotide sequence ID" value="NZ_CP016279.1"/>
</dbReference>
<evidence type="ECO:0000259" key="2">
    <source>
        <dbReference type="Pfam" id="PF10145"/>
    </source>
</evidence>
<dbReference type="Proteomes" id="UP001519309">
    <property type="component" value="Unassembled WGS sequence"/>
</dbReference>
<reference evidence="4 6" key="2">
    <citation type="submission" date="2021-03" db="EMBL/GenBank/DDBJ databases">
        <title>Genomic Encyclopedia of Type Strains, Phase IV (KMG-IV): sequencing the most valuable type-strain genomes for metagenomic binning, comparative biology and taxonomic classification.</title>
        <authorList>
            <person name="Goeker M."/>
        </authorList>
    </citation>
    <scope>NUCLEOTIDE SEQUENCE [LARGE SCALE GENOMIC DNA]</scope>
    <source>
        <strain evidence="4 6">DSM 40499</strain>
    </source>
</reference>
<keyword evidence="1" id="KW-1188">Viral release from host cell</keyword>
<sequence>MSSYTLSVQARADFAHLLSEIRQASRAMRGLGRDTAALNRQLNQVGSGARGSSSGLRGLGRDADRARAGLRRVGADGHASMRQLRHGLLGARQEAHHLRSLLVGGGIVASLAEIAKEGNEYQRAINKWGAVTGASGVEMVQAAAKARELGSDLKIPGTSAAKAADAMLELAKAGQTSTSSIANARAAMQLAAADNLTAADAARYLGDVMDQFGLSSNNAGRAADVLAASANAASGGLQDIYYAMSYTGPVATQLGISIEDTSAAVAMLARSGILGSKAGTSLRGMLTNLSRPTARMKQGLAELGVEAWDAQGNFKGLRTVIEGFEKAQHRMSQKDFLGSLADVVGKPALAGASALAHQGVEAFDQMHTAIARTGAAQEIAASQTKGLAGAVTQLKTQASNTGQALYTAAAPGLEKVTRLLTAGMAAATPGMAAALDYVQDLYTLAGPSASKAVSAGLDEVGDALDGLGGPLQDIAFDTAAAGINVLVNGGRALIEILRNVGSAASPVADAIADMADEADAGGTALDIVVTALNLASSAAGAVSTTLIPVGHVVAGLVRGFAALPGPVQTAIVAMLLARRATPILMNLGRTVSGPVTGAYRSLGDQMRVQERLAAANGQSIGRIGQALAVLETRVPVVGRMAAAFRSANGPVSGLTRAIGTGLGGAARGLMGALGGPWGVAIAAAGVGLSMLADHQQKAAQAASEHQSRISNLTQALRDSNGAVNDSVRAAAAQSIMDTKVFDGKNRLVDVMSKAGVSVRQLTDAYLGQDGGLNALQKRLNDTAEANVEWIATQGGAAKTYNDQGLAAARAADALGAVKGEMSQAVKDAKDLADATGSGGRTAADAVGPFGKFSDAMRRLSDTTADADSRARALHDALNILAGGSVNLSAAEARLNRSVSDAAESLKGGVDHAQGYGKALLNVDGSLSTATRNGQKLYDLLQGLSTNSADAALAAYQYAEANGKSVPEALKAAQAQMATARESAIATAQGYGLTAEQAAKLADAAGLVPEQVSILLQTAGMDEAMAELIAVQQALKATPDNKTVTIATLSNEARKDLEKLGFKIKDLKDRRVQVTSPTDMARTDLDALIAKIAQTPGSKHVQVTSATQATISSLEAVKQKIAGVPAGKTITVSAPTAGARAQLEALGFKITEVPGSKNVHISAPTGTQRAGVDALAQAINNLRSKSVTITTHHVSVLSSLVRPPSDIADALRKQADAQQRQANRHADGGVVDYFGDGGVRREQHVAQIAPAGGWRVWAEPETGGESYIPLAPSKRMRSRRIAEETVRRLGGGPITWYADGGLSSWSYEPLGSSTFTVSDVVSKSQRKGKGGKEHFDLRLFEKNLRRSVKAAQGWRGDLAIVAQRAGTDVAKALQEMGEYGVALTRKMAHGSSKYVKAMAAQLAKLAGTARASLGDYTAQLQNAVKDNTAFQNNLVKLASSGFGDLATRLAEQNDADAEALAVQAVKDKKKAKKANTAAKNASKALDGEQLTDLVQIIGALAKTRGIHDVADATGLDEDRIIAIANRAKQQIKKTGRADRFLTDLVKANAGKAYANGGIWEPGVYSSEGGLIKFAEKETRGESYIPHATAKRGRATAVLAQTADRFGYALTPRGLVDAHAGRAQVVVVHQAPAIGQQTIHVTRAGAGADDIASAVSYQMRRARRGGVLR</sequence>
<gene>
    <name evidence="3" type="ORF">AVL59_32535</name>
    <name evidence="4" type="ORF">J2Z21_009329</name>
</gene>
<dbReference type="KEGG" id="sgs:AVL59_32535"/>
<reference evidence="3 5" key="1">
    <citation type="submission" date="2016-06" db="EMBL/GenBank/DDBJ databases">
        <title>Complete genome sequence of Streptomyces griseochromogenes ATCC 14511, the Blasticidin S producer.</title>
        <authorList>
            <person name="Wu L."/>
        </authorList>
    </citation>
    <scope>NUCLEOTIDE SEQUENCE [LARGE SCALE GENOMIC DNA]</scope>
    <source>
        <strain evidence="3 5">ATCC 14511</strain>
    </source>
</reference>
<dbReference type="PANTHER" id="PTHR37813">
    <property type="entry name" value="FELS-2 PROPHAGE PROTEIN"/>
    <property type="match status" value="1"/>
</dbReference>
<feature type="domain" description="Phage tail tape measure protein" evidence="2">
    <location>
        <begin position="144"/>
        <end position="345"/>
    </location>
</feature>
<evidence type="ECO:0000256" key="1">
    <source>
        <dbReference type="ARBA" id="ARBA00022612"/>
    </source>
</evidence>
<evidence type="ECO:0000313" key="3">
    <source>
        <dbReference type="EMBL" id="ANP53646.1"/>
    </source>
</evidence>
<evidence type="ECO:0000313" key="5">
    <source>
        <dbReference type="Proteomes" id="UP000092659"/>
    </source>
</evidence>
<dbReference type="PANTHER" id="PTHR37813:SF1">
    <property type="entry name" value="FELS-2 PROPHAGE PROTEIN"/>
    <property type="match status" value="1"/>
</dbReference>
<dbReference type="Proteomes" id="UP000092659">
    <property type="component" value="Chromosome"/>
</dbReference>
<dbReference type="EMBL" id="JAGGLP010000044">
    <property type="protein sequence ID" value="MBP2056311.1"/>
    <property type="molecule type" value="Genomic_DNA"/>
</dbReference>
<organism evidence="3 5">
    <name type="scientific">Streptomyces griseochromogenes</name>
    <dbReference type="NCBI Taxonomy" id="68214"/>
    <lineage>
        <taxon>Bacteria</taxon>
        <taxon>Bacillati</taxon>
        <taxon>Actinomycetota</taxon>
        <taxon>Actinomycetes</taxon>
        <taxon>Kitasatosporales</taxon>
        <taxon>Streptomycetaceae</taxon>
        <taxon>Streptomyces</taxon>
    </lineage>
</organism>
<dbReference type="InterPro" id="IPR010090">
    <property type="entry name" value="Phage_tape_meas"/>
</dbReference>
<dbReference type="NCBIfam" id="TIGR01760">
    <property type="entry name" value="tape_meas_TP901"/>
    <property type="match status" value="1"/>
</dbReference>
<dbReference type="STRING" id="68214.AVL59_32535"/>
<evidence type="ECO:0000313" key="6">
    <source>
        <dbReference type="Proteomes" id="UP001519309"/>
    </source>
</evidence>